<dbReference type="Proteomes" id="UP000000702">
    <property type="component" value="Unassembled WGS sequence"/>
</dbReference>
<keyword evidence="3" id="KW-1185">Reference proteome</keyword>
<proteinExistence type="predicted"/>
<feature type="region of interest" description="Disordered" evidence="1">
    <location>
        <begin position="118"/>
        <end position="165"/>
    </location>
</feature>
<accession>F9W4J3</accession>
<feature type="compositionally biased region" description="Polar residues" evidence="1">
    <location>
        <begin position="90"/>
        <end position="101"/>
    </location>
</feature>
<evidence type="ECO:0000313" key="2">
    <source>
        <dbReference type="EMBL" id="CCD12087.1"/>
    </source>
</evidence>
<name>F9W4J3_TRYCI</name>
<reference evidence="2 3" key="2">
    <citation type="journal article" date="2012" name="Proc. Natl. Acad. Sci. U.S.A.">
        <title>Antigenic diversity is generated by distinct evolutionary mechanisms in African trypanosome species.</title>
        <authorList>
            <person name="Jackson A.P."/>
            <person name="Berry A."/>
            <person name="Aslett M."/>
            <person name="Allison H.C."/>
            <person name="Burton P."/>
            <person name="Vavrova-Anderson J."/>
            <person name="Brown R."/>
            <person name="Browne H."/>
            <person name="Corton N."/>
            <person name="Hauser H."/>
            <person name="Gamble J."/>
            <person name="Gilderthorp R."/>
            <person name="Marcello L."/>
            <person name="McQuillan J."/>
            <person name="Otto T.D."/>
            <person name="Quail M.A."/>
            <person name="Sanders M.J."/>
            <person name="van Tonder A."/>
            <person name="Ginger M.L."/>
            <person name="Field M.C."/>
            <person name="Barry J.D."/>
            <person name="Hertz-Fowler C."/>
            <person name="Berriman M."/>
        </authorList>
    </citation>
    <scope>NUCLEOTIDE SEQUENCE [LARGE SCALE GENOMIC DNA]</scope>
    <source>
        <strain evidence="2 3">IL3000</strain>
    </source>
</reference>
<reference evidence="3" key="1">
    <citation type="submission" date="2011-07" db="EMBL/GenBank/DDBJ databases">
        <title>Divergent evolution of antigenic variation in African trypanosomes.</title>
        <authorList>
            <person name="Jackson A.P."/>
            <person name="Berry A."/>
            <person name="Allison H.C."/>
            <person name="Burton P."/>
            <person name="Anderson J."/>
            <person name="Aslett M."/>
            <person name="Brown R."/>
            <person name="Corton N."/>
            <person name="Harris D."/>
            <person name="Hauser H."/>
            <person name="Gamble J."/>
            <person name="Gilderthorp R."/>
            <person name="McQuillan J."/>
            <person name="Quail M.A."/>
            <person name="Sanders M."/>
            <person name="Van Tonder A."/>
            <person name="Ginger M.L."/>
            <person name="Donelson J.E."/>
            <person name="Field M.C."/>
            <person name="Barry J.D."/>
            <person name="Berriman M."/>
            <person name="Hertz-Fowler C."/>
        </authorList>
    </citation>
    <scope>NUCLEOTIDE SEQUENCE [LARGE SCALE GENOMIC DNA]</scope>
    <source>
        <strain evidence="3">IL3000</strain>
    </source>
</reference>
<dbReference type="AlphaFoldDB" id="F9W4J3"/>
<dbReference type="EMBL" id="CAEQ01000561">
    <property type="protein sequence ID" value="CCD12087.1"/>
    <property type="molecule type" value="Genomic_DNA"/>
</dbReference>
<feature type="region of interest" description="Disordered" evidence="1">
    <location>
        <begin position="59"/>
        <end position="104"/>
    </location>
</feature>
<organism evidence="2 3">
    <name type="scientific">Trypanosoma congolense (strain IL3000)</name>
    <dbReference type="NCBI Taxonomy" id="1068625"/>
    <lineage>
        <taxon>Eukaryota</taxon>
        <taxon>Discoba</taxon>
        <taxon>Euglenozoa</taxon>
        <taxon>Kinetoplastea</taxon>
        <taxon>Metakinetoplastina</taxon>
        <taxon>Trypanosomatida</taxon>
        <taxon>Trypanosomatidae</taxon>
        <taxon>Trypanosoma</taxon>
        <taxon>Nannomonas</taxon>
    </lineage>
</organism>
<sequence>MRAAWMFAHFAWPGTINGRRFLRPKVSLKILSRAAGSQRRRLRRERVRRRFRAAWVHGPGSGRRGSCPNRHESEAAAGGRSCSIRRTAPRLNQQSPQSSRGQGFPPIALKVQRVPLQSSWAEPRRGPSLPHASRKHGEPKSWRVKRREVCGAAHRRGKVDRGRECERHAGAQHRHLMASLSG</sequence>
<evidence type="ECO:0000313" key="3">
    <source>
        <dbReference type="Proteomes" id="UP000000702"/>
    </source>
</evidence>
<gene>
    <name evidence="2" type="ORF">TCIL3000_0_03090</name>
</gene>
<dbReference type="VEuPathDB" id="TriTrypDB:TcIL3000_0_03090"/>
<evidence type="ECO:0000256" key="1">
    <source>
        <dbReference type="SAM" id="MobiDB-lite"/>
    </source>
</evidence>
<protein>
    <submittedName>
        <fullName evidence="2">WGS project CAEQ00000000 data, annotated contig 118</fullName>
    </submittedName>
</protein>
<comment type="caution">
    <text evidence="2">The sequence shown here is derived from an EMBL/GenBank/DDBJ whole genome shotgun (WGS) entry which is preliminary data.</text>
</comment>